<evidence type="ECO:0000256" key="8">
    <source>
        <dbReference type="ARBA" id="ARBA00023277"/>
    </source>
</evidence>
<evidence type="ECO:0000256" key="7">
    <source>
        <dbReference type="ARBA" id="ARBA00023056"/>
    </source>
</evidence>
<keyword evidence="4 9" id="KW-0548">Nucleotidyltransferase</keyword>
<comment type="function">
    <text evidence="9">Involved in the biosynthesis of ADP-glucose, a building block required for the elongation reactions to produce glycogen. Catalyzes the reaction between ATP and alpha-D-glucose 1-phosphate (G1P) to produce pyrophosphate and ADP-Glc.</text>
</comment>
<dbReference type="InterPro" id="IPR023049">
    <property type="entry name" value="GlgC_bac"/>
</dbReference>
<dbReference type="UniPathway" id="UPA00164"/>
<feature type="binding site" evidence="9">
    <location>
        <begin position="181"/>
        <end position="182"/>
    </location>
    <ligand>
        <name>alpha-D-glucose 1-phosphate</name>
        <dbReference type="ChEBI" id="CHEBI:58601"/>
    </ligand>
</feature>
<dbReference type="PROSITE" id="PS00809">
    <property type="entry name" value="ADP_GLC_PYROPHOSPH_2"/>
    <property type="match status" value="1"/>
</dbReference>
<dbReference type="GO" id="GO:0005978">
    <property type="term" value="P:glycogen biosynthetic process"/>
    <property type="evidence" value="ECO:0007669"/>
    <property type="project" value="UniProtKB-UniRule"/>
</dbReference>
<evidence type="ECO:0000256" key="3">
    <source>
        <dbReference type="ARBA" id="ARBA00022679"/>
    </source>
</evidence>
<keyword evidence="6 9" id="KW-0067">ATP-binding</keyword>
<sequence>MRRHAPEVLAFVMAGGEGTRLHPLTADRCKPSVPFNGKHRIVDFVLSNLVNSEIYSVYLLVQYKSQALIEHVRDAWSMAHCIPRHFVTVVPPQMRNGKEWFQGTADAVAQNLHLIESHRPDLVVVFGADHVYRMDVRQMIDAHLARGADVSIATLPVPAQQSTAFGVVETDDDLWVRGFQEKPAPAQAHRMPGQGDRVLASMGNYVFSTDVLLRVLRRAVDAGERDFGKDILPRLARSHRVLAYDFATNRIPGVGAHEEPAYWRDVGTIDAYYDAHFDTVGAQARFRMNNPQWPIYASPDASESAQIVGGDIRASVLGSGCLVDGASLDHALLRRAVRVEPDARIADSIVMDRTVIGRGARITRAIIDQDNRIPPGEVIGGDPVRDRQRFHVSDSGIVVVPRRYFAPLAAG</sequence>
<dbReference type="EMBL" id="BBYR01000039">
    <property type="protein sequence ID" value="GAP36917.1"/>
    <property type="molecule type" value="Genomic_DNA"/>
</dbReference>
<comment type="similarity">
    <text evidence="1 9">Belongs to the bacterial/plant glucose-1-phosphate adenylyltransferase family.</text>
</comment>
<gene>
    <name evidence="9" type="primary">glgC</name>
    <name evidence="12" type="ORF">ISF6_2757</name>
</gene>
<dbReference type="InterPro" id="IPR011831">
    <property type="entry name" value="ADP-Glc_PPase"/>
</dbReference>
<dbReference type="SUPFAM" id="SSF51161">
    <property type="entry name" value="Trimeric LpxA-like enzymes"/>
    <property type="match status" value="1"/>
</dbReference>
<dbReference type="SUPFAM" id="SSF53448">
    <property type="entry name" value="Nucleotide-diphospho-sugar transferases"/>
    <property type="match status" value="1"/>
</dbReference>
<dbReference type="STRING" id="1547922.ISF6_2757"/>
<dbReference type="HAMAP" id="MF_00624">
    <property type="entry name" value="GlgC"/>
    <property type="match status" value="1"/>
</dbReference>
<feature type="binding site" evidence="9">
    <location>
        <position position="166"/>
    </location>
    <ligand>
        <name>alpha-D-glucose 1-phosphate</name>
        <dbReference type="ChEBI" id="CHEBI:58601"/>
    </ligand>
</feature>
<dbReference type="GO" id="GO:0005524">
    <property type="term" value="F:ATP binding"/>
    <property type="evidence" value="ECO:0007669"/>
    <property type="project" value="UniProtKB-KW"/>
</dbReference>
<dbReference type="InterPro" id="IPR029044">
    <property type="entry name" value="Nucleotide-diphossugar_trans"/>
</dbReference>
<dbReference type="Proteomes" id="UP000037660">
    <property type="component" value="Unassembled WGS sequence"/>
</dbReference>
<name>A0A0K8P2L7_PISS1</name>
<dbReference type="PROSITE" id="PS00810">
    <property type="entry name" value="ADP_GLC_PYROPHOSPH_3"/>
    <property type="match status" value="1"/>
</dbReference>
<feature type="site" description="Could play a key role in the communication between the regulatory and the substrate sites" evidence="9">
    <location>
        <position position="62"/>
    </location>
</feature>
<reference evidence="13" key="1">
    <citation type="submission" date="2015-07" db="EMBL/GenBank/DDBJ databases">
        <title>Discovery of a poly(ethylene terephthalate assimilation.</title>
        <authorList>
            <person name="Yoshida S."/>
            <person name="Hiraga K."/>
            <person name="Takehana T."/>
            <person name="Taniguchi I."/>
            <person name="Yamaji H."/>
            <person name="Maeda Y."/>
            <person name="Toyohara K."/>
            <person name="Miyamoto K."/>
            <person name="Kimura Y."/>
            <person name="Oda K."/>
        </authorList>
    </citation>
    <scope>NUCLEOTIDE SEQUENCE [LARGE SCALE GENOMIC DNA]</scope>
    <source>
        <strain evidence="13">NBRC 110686 / TISTR 2288 / 201-F6</strain>
    </source>
</reference>
<comment type="caution">
    <text evidence="12">The sequence shown here is derived from an EMBL/GenBank/DDBJ whole genome shotgun (WGS) entry which is preliminary data.</text>
</comment>
<protein>
    <recommendedName>
        <fullName evidence="9">Glucose-1-phosphate adenylyltransferase</fullName>
        <ecNumber evidence="9">2.7.7.27</ecNumber>
    </recommendedName>
    <alternativeName>
        <fullName evidence="9">ADP-glucose pyrophosphorylase</fullName>
        <shortName evidence="9">ADPGlc PPase</shortName>
    </alternativeName>
    <alternativeName>
        <fullName evidence="9">ADP-glucose synthase</fullName>
    </alternativeName>
</protein>
<evidence type="ECO:0000313" key="12">
    <source>
        <dbReference type="EMBL" id="GAP36917.1"/>
    </source>
</evidence>
<keyword evidence="2 9" id="KW-0321">Glycogen metabolism</keyword>
<dbReference type="NCBIfam" id="NF002023">
    <property type="entry name" value="PRK00844.1"/>
    <property type="match status" value="1"/>
</dbReference>
<dbReference type="CDD" id="cd04651">
    <property type="entry name" value="LbH_G1P_AT_C"/>
    <property type="match status" value="1"/>
</dbReference>
<accession>A0A0K8P2L7</accession>
<dbReference type="Gene3D" id="2.160.10.10">
    <property type="entry name" value="Hexapeptide repeat proteins"/>
    <property type="match status" value="1"/>
</dbReference>
<dbReference type="Pfam" id="PF24894">
    <property type="entry name" value="Hexapep_GlmU"/>
    <property type="match status" value="1"/>
</dbReference>
<comment type="pathway">
    <text evidence="9">Glycan biosynthesis; glycogen biosynthesis.</text>
</comment>
<comment type="catalytic activity">
    <reaction evidence="9">
        <text>alpha-D-glucose 1-phosphate + ATP + H(+) = ADP-alpha-D-glucose + diphosphate</text>
        <dbReference type="Rhea" id="RHEA:12120"/>
        <dbReference type="ChEBI" id="CHEBI:15378"/>
        <dbReference type="ChEBI" id="CHEBI:30616"/>
        <dbReference type="ChEBI" id="CHEBI:33019"/>
        <dbReference type="ChEBI" id="CHEBI:57498"/>
        <dbReference type="ChEBI" id="CHEBI:58601"/>
        <dbReference type="EC" id="2.7.7.27"/>
    </reaction>
</comment>
<keyword evidence="8 9" id="KW-0119">Carbohydrate metabolism</keyword>
<feature type="site" description="Could play a key role in the communication between the regulatory and the substrate sites" evidence="9">
    <location>
        <position position="100"/>
    </location>
</feature>
<dbReference type="Gene3D" id="3.90.550.10">
    <property type="entry name" value="Spore Coat Polysaccharide Biosynthesis Protein SpsA, Chain A"/>
    <property type="match status" value="1"/>
</dbReference>
<organism evidence="12 13">
    <name type="scientific">Piscinibacter sakaiensis</name>
    <name type="common">Ideonella sakaiensis</name>
    <dbReference type="NCBI Taxonomy" id="1547922"/>
    <lineage>
        <taxon>Bacteria</taxon>
        <taxon>Pseudomonadati</taxon>
        <taxon>Pseudomonadota</taxon>
        <taxon>Betaproteobacteria</taxon>
        <taxon>Burkholderiales</taxon>
        <taxon>Sphaerotilaceae</taxon>
        <taxon>Piscinibacter</taxon>
    </lineage>
</organism>
<dbReference type="InterPro" id="IPR056818">
    <property type="entry name" value="GlmU/GlgC-like_hexapep"/>
</dbReference>
<feature type="domain" description="Glucose-1-phosphate adenylyltransferase/Bifunctional protein GlmU-like C-terminal hexapeptide" evidence="11">
    <location>
        <begin position="310"/>
        <end position="400"/>
    </location>
</feature>
<dbReference type="OrthoDB" id="9801810at2"/>
<comment type="caution">
    <text evidence="9">Lacks conserved residue(s) required for the propagation of feature annotation.</text>
</comment>
<proteinExistence type="inferred from homology"/>
<dbReference type="GO" id="GO:0008878">
    <property type="term" value="F:glucose-1-phosphate adenylyltransferase activity"/>
    <property type="evidence" value="ECO:0007669"/>
    <property type="project" value="UniProtKB-UniRule"/>
</dbReference>
<dbReference type="AlphaFoldDB" id="A0A0K8P2L7"/>
<comment type="subunit">
    <text evidence="9">Homotetramer.</text>
</comment>
<keyword evidence="13" id="KW-1185">Reference proteome</keyword>
<evidence type="ECO:0000259" key="10">
    <source>
        <dbReference type="Pfam" id="PF00483"/>
    </source>
</evidence>
<evidence type="ECO:0000256" key="1">
    <source>
        <dbReference type="ARBA" id="ARBA00010443"/>
    </source>
</evidence>
<dbReference type="InterPro" id="IPR011004">
    <property type="entry name" value="Trimer_LpxA-like_sf"/>
</dbReference>
<dbReference type="EC" id="2.7.7.27" evidence="9"/>
<reference evidence="12 13" key="2">
    <citation type="journal article" date="2016" name="Science">
        <title>A bacterium that degrades and assimilates poly(ethylene terephthalate).</title>
        <authorList>
            <person name="Yoshida S."/>
            <person name="Hiraga K."/>
            <person name="Takehana T."/>
            <person name="Taniguchi I."/>
            <person name="Yamaji H."/>
            <person name="Maeda Y."/>
            <person name="Toyohara K."/>
            <person name="Miyamoto K."/>
            <person name="Kimura Y."/>
            <person name="Oda K."/>
        </authorList>
    </citation>
    <scope>NUCLEOTIDE SEQUENCE [LARGE SCALE GENOMIC DNA]</scope>
    <source>
        <strain evidence="13">NBRC 110686 / TISTR 2288 / 201-F6</strain>
    </source>
</reference>
<dbReference type="PANTHER" id="PTHR43523">
    <property type="entry name" value="GLUCOSE-1-PHOSPHATE ADENYLYLTRANSFERASE-RELATED"/>
    <property type="match status" value="1"/>
</dbReference>
<keyword evidence="5 9" id="KW-0547">Nucleotide-binding</keyword>
<dbReference type="InterPro" id="IPR005835">
    <property type="entry name" value="NTP_transferase_dom"/>
</dbReference>
<feature type="domain" description="Nucleotidyl transferase" evidence="10">
    <location>
        <begin position="10"/>
        <end position="277"/>
    </location>
</feature>
<keyword evidence="7 9" id="KW-0320">Glycogen biosynthesis</keyword>
<dbReference type="PANTHER" id="PTHR43523:SF2">
    <property type="entry name" value="GLUCOSE-1-PHOSPHATE ADENYLYLTRANSFERASE"/>
    <property type="match status" value="1"/>
</dbReference>
<evidence type="ECO:0000256" key="4">
    <source>
        <dbReference type="ARBA" id="ARBA00022695"/>
    </source>
</evidence>
<dbReference type="InterPro" id="IPR005836">
    <property type="entry name" value="ADP_Glu_pyroP_CS"/>
</dbReference>
<dbReference type="CDD" id="cd02508">
    <property type="entry name" value="ADP_Glucose_PP"/>
    <property type="match status" value="1"/>
</dbReference>
<dbReference type="Pfam" id="PF00483">
    <property type="entry name" value="NTP_transferase"/>
    <property type="match status" value="1"/>
</dbReference>
<evidence type="ECO:0000256" key="9">
    <source>
        <dbReference type="HAMAP-Rule" id="MF_00624"/>
    </source>
</evidence>
<evidence type="ECO:0000259" key="11">
    <source>
        <dbReference type="Pfam" id="PF24894"/>
    </source>
</evidence>
<evidence type="ECO:0000313" key="13">
    <source>
        <dbReference type="Proteomes" id="UP000037660"/>
    </source>
</evidence>
<evidence type="ECO:0000256" key="2">
    <source>
        <dbReference type="ARBA" id="ARBA00022600"/>
    </source>
</evidence>
<keyword evidence="3 9" id="KW-0808">Transferase</keyword>
<feature type="binding site" evidence="9">
    <location>
        <position position="201"/>
    </location>
    <ligand>
        <name>alpha-D-glucose 1-phosphate</name>
        <dbReference type="ChEBI" id="CHEBI:58601"/>
    </ligand>
</feature>
<evidence type="ECO:0000256" key="5">
    <source>
        <dbReference type="ARBA" id="ARBA00022741"/>
    </source>
</evidence>
<evidence type="ECO:0000256" key="6">
    <source>
        <dbReference type="ARBA" id="ARBA00022840"/>
    </source>
</evidence>